<feature type="non-terminal residue" evidence="1">
    <location>
        <position position="1"/>
    </location>
</feature>
<name>A0A699VYD9_TANCI</name>
<evidence type="ECO:0000313" key="1">
    <source>
        <dbReference type="EMBL" id="GFD40552.1"/>
    </source>
</evidence>
<proteinExistence type="predicted"/>
<protein>
    <submittedName>
        <fullName evidence="1">Uncharacterized protein</fullName>
    </submittedName>
</protein>
<accession>A0A699VYD9</accession>
<gene>
    <name evidence="1" type="ORF">Tci_912521</name>
</gene>
<dbReference type="EMBL" id="BKCJ011535554">
    <property type="protein sequence ID" value="GFD40552.1"/>
    <property type="molecule type" value="Genomic_DNA"/>
</dbReference>
<comment type="caution">
    <text evidence="1">The sequence shown here is derived from an EMBL/GenBank/DDBJ whole genome shotgun (WGS) entry which is preliminary data.</text>
</comment>
<dbReference type="AlphaFoldDB" id="A0A699VYD9"/>
<reference evidence="1" key="1">
    <citation type="journal article" date="2019" name="Sci. Rep.">
        <title>Draft genome of Tanacetum cinerariifolium, the natural source of mosquito coil.</title>
        <authorList>
            <person name="Yamashiro T."/>
            <person name="Shiraishi A."/>
            <person name="Satake H."/>
            <person name="Nakayama K."/>
        </authorList>
    </citation>
    <scope>NUCLEOTIDE SEQUENCE</scope>
</reference>
<organism evidence="1">
    <name type="scientific">Tanacetum cinerariifolium</name>
    <name type="common">Dalmatian daisy</name>
    <name type="synonym">Chrysanthemum cinerariifolium</name>
    <dbReference type="NCBI Taxonomy" id="118510"/>
    <lineage>
        <taxon>Eukaryota</taxon>
        <taxon>Viridiplantae</taxon>
        <taxon>Streptophyta</taxon>
        <taxon>Embryophyta</taxon>
        <taxon>Tracheophyta</taxon>
        <taxon>Spermatophyta</taxon>
        <taxon>Magnoliopsida</taxon>
        <taxon>eudicotyledons</taxon>
        <taxon>Gunneridae</taxon>
        <taxon>Pentapetalae</taxon>
        <taxon>asterids</taxon>
        <taxon>campanulids</taxon>
        <taxon>Asterales</taxon>
        <taxon>Asteraceae</taxon>
        <taxon>Asteroideae</taxon>
        <taxon>Anthemideae</taxon>
        <taxon>Anthemidinae</taxon>
        <taxon>Tanacetum</taxon>
    </lineage>
</organism>
<sequence length="38" mass="3943">ISSWIVKRMSSSIPPTSGITISITSELTSSESEGDAST</sequence>